<dbReference type="EMBL" id="CP016415">
    <property type="protein sequence ID" value="ANU38619.1"/>
    <property type="molecule type" value="Genomic_DNA"/>
</dbReference>
<gene>
    <name evidence="2" type="ORF">VSVS05_03582</name>
</gene>
<feature type="chain" id="PRO_5008885730" description="DUF2059 domain-containing protein" evidence="1">
    <location>
        <begin position="22"/>
        <end position="146"/>
    </location>
</feature>
<sequence>MKRIKITSIVATLSLVSTAYAEVMSPEQLGGLFQDSSISPQTLLVRFSQYSVEDNIAMFLQEVATKRRDIFEDVLVSSFIQYPDYVDLIVNSAREAKLTNEEITIAAIEAGIDPTIIAEATAAGTEAIATIPVPNAPTKKDPISSN</sequence>
<keyword evidence="1" id="KW-0732">Signal</keyword>
<dbReference type="Proteomes" id="UP000092528">
    <property type="component" value="Chromosome 2"/>
</dbReference>
<keyword evidence="3" id="KW-1185">Reference proteome</keyword>
<proteinExistence type="predicted"/>
<dbReference type="PATRIC" id="fig|45658.7.peg.3541"/>
<evidence type="ECO:0000256" key="1">
    <source>
        <dbReference type="SAM" id="SignalP"/>
    </source>
</evidence>
<dbReference type="RefSeq" id="WP_065546380.1">
    <property type="nucleotide sequence ID" value="NZ_CP016415.1"/>
</dbReference>
<name>A0A1C7FHY1_9VIBR</name>
<protein>
    <recommendedName>
        <fullName evidence="4">DUF2059 domain-containing protein</fullName>
    </recommendedName>
</protein>
<evidence type="ECO:0008006" key="4">
    <source>
        <dbReference type="Google" id="ProtNLM"/>
    </source>
</evidence>
<dbReference type="AlphaFoldDB" id="A0A1C7FHY1"/>
<evidence type="ECO:0000313" key="3">
    <source>
        <dbReference type="Proteomes" id="UP000092528"/>
    </source>
</evidence>
<evidence type="ECO:0000313" key="2">
    <source>
        <dbReference type="EMBL" id="ANU38619.1"/>
    </source>
</evidence>
<accession>A0A1C7FHY1</accession>
<reference evidence="2 3" key="1">
    <citation type="submission" date="2016-07" db="EMBL/GenBank/DDBJ databases">
        <title>Genome sequencing of Vibrio scophthalmi strain VS-05, an isolated from Paralichthys olivaceus.</title>
        <authorList>
            <person name="Han H.-J."/>
        </authorList>
    </citation>
    <scope>NUCLEOTIDE SEQUENCE [LARGE SCALE GENOMIC DNA]</scope>
    <source>
        <strain evidence="2 3">VS-05</strain>
    </source>
</reference>
<feature type="signal peptide" evidence="1">
    <location>
        <begin position="1"/>
        <end position="21"/>
    </location>
</feature>
<organism evidence="2 3">
    <name type="scientific">Vibrio scophthalmi</name>
    <dbReference type="NCBI Taxonomy" id="45658"/>
    <lineage>
        <taxon>Bacteria</taxon>
        <taxon>Pseudomonadati</taxon>
        <taxon>Pseudomonadota</taxon>
        <taxon>Gammaproteobacteria</taxon>
        <taxon>Vibrionales</taxon>
        <taxon>Vibrionaceae</taxon>
        <taxon>Vibrio</taxon>
    </lineage>
</organism>